<dbReference type="AlphaFoldDB" id="W6PJZ5"/>
<accession>W6PJZ5</accession>
<evidence type="ECO:0000313" key="2">
    <source>
        <dbReference type="Proteomes" id="UP000019380"/>
    </source>
</evidence>
<dbReference type="Proteomes" id="UP000019380">
    <property type="component" value="Unassembled WGS sequence"/>
</dbReference>
<protein>
    <submittedName>
        <fullName evidence="1">Uncharacterized protein</fullName>
    </submittedName>
</protein>
<name>W6PJZ5_9BACE</name>
<evidence type="ECO:0000313" key="1">
    <source>
        <dbReference type="EMBL" id="CDM04360.1"/>
    </source>
</evidence>
<comment type="caution">
    <text evidence="1">The sequence shown here is derived from an EMBL/GenBank/DDBJ whole genome shotgun (WGS) entry which is preliminary data.</text>
</comment>
<gene>
    <name evidence="1" type="ORF">BN890_19350</name>
</gene>
<proteinExistence type="predicted"/>
<sequence>MYSFITSFIFALSKEHNYVKSTRTKEVFFSNLDIILCSFYKG</sequence>
<organism evidence="1 2">
    <name type="scientific">Bacteroides xylanisolvens SD CC 1b</name>
    <dbReference type="NCBI Taxonomy" id="702447"/>
    <lineage>
        <taxon>Bacteria</taxon>
        <taxon>Pseudomonadati</taxon>
        <taxon>Bacteroidota</taxon>
        <taxon>Bacteroidia</taxon>
        <taxon>Bacteroidales</taxon>
        <taxon>Bacteroidaceae</taxon>
        <taxon>Bacteroides</taxon>
    </lineage>
</organism>
<reference evidence="1 2" key="1">
    <citation type="submission" date="2013-12" db="EMBL/GenBank/DDBJ databases">
        <title>Improved hybrid genome assemblies of Bacteroides xylanisolvens SD CC 1b and Bacteroides xylanisolvens SD CC 2a using Illumina and 454 Sequencing.</title>
        <authorList>
            <person name="Ramaraj T."/>
            <person name="Sundararajan A."/>
            <person name="Mudge J."/>
            <person name="Schilkey F.D."/>
            <person name="Delvecchio V."/>
            <person name="Donlon M."/>
            <person name="Ziemer C."/>
        </authorList>
    </citation>
    <scope>NUCLEOTIDE SEQUENCE [LARGE SCALE GENOMIC DNA]</scope>
</reference>
<dbReference type="EMBL" id="CBXG010000020">
    <property type="protein sequence ID" value="CDM04360.1"/>
    <property type="molecule type" value="Genomic_DNA"/>
</dbReference>